<reference evidence="4" key="1">
    <citation type="submission" date="2024-07" db="EMBL/GenBank/DDBJ databases">
        <authorList>
            <person name="Yu S.T."/>
        </authorList>
    </citation>
    <scope>NUCLEOTIDE SEQUENCE</scope>
    <source>
        <strain evidence="4">R44</strain>
    </source>
</reference>
<keyword evidence="2" id="KW-0472">Membrane</keyword>
<feature type="compositionally biased region" description="Gly residues" evidence="1">
    <location>
        <begin position="172"/>
        <end position="186"/>
    </location>
</feature>
<feature type="transmembrane region" description="Helical" evidence="2">
    <location>
        <begin position="215"/>
        <end position="235"/>
    </location>
</feature>
<evidence type="ECO:0000313" key="4">
    <source>
        <dbReference type="EMBL" id="XDQ70653.1"/>
    </source>
</evidence>
<organism evidence="4">
    <name type="scientific">Streptomyces sp. R44</name>
    <dbReference type="NCBI Taxonomy" id="3238633"/>
    <lineage>
        <taxon>Bacteria</taxon>
        <taxon>Bacillati</taxon>
        <taxon>Actinomycetota</taxon>
        <taxon>Actinomycetes</taxon>
        <taxon>Kitasatosporales</taxon>
        <taxon>Streptomycetaceae</taxon>
        <taxon>Streptomyces</taxon>
    </lineage>
</organism>
<feature type="signal peptide" evidence="3">
    <location>
        <begin position="1"/>
        <end position="33"/>
    </location>
</feature>
<evidence type="ECO:0000256" key="2">
    <source>
        <dbReference type="SAM" id="Phobius"/>
    </source>
</evidence>
<proteinExistence type="predicted"/>
<keyword evidence="2" id="KW-0812">Transmembrane</keyword>
<dbReference type="PROSITE" id="PS51318">
    <property type="entry name" value="TAT"/>
    <property type="match status" value="1"/>
</dbReference>
<keyword evidence="2" id="KW-1133">Transmembrane helix</keyword>
<evidence type="ECO:0000256" key="3">
    <source>
        <dbReference type="SAM" id="SignalP"/>
    </source>
</evidence>
<dbReference type="EMBL" id="CP163444">
    <property type="protein sequence ID" value="XDQ70653.1"/>
    <property type="molecule type" value="Genomic_DNA"/>
</dbReference>
<name>A0AB39SW42_9ACTN</name>
<gene>
    <name evidence="4" type="ORF">AB5J54_09050</name>
</gene>
<protein>
    <recommendedName>
        <fullName evidence="5">Gram-positive cocci surface proteins LPxTG domain-containing protein</fullName>
    </recommendedName>
</protein>
<feature type="region of interest" description="Disordered" evidence="1">
    <location>
        <begin position="172"/>
        <end position="208"/>
    </location>
</feature>
<feature type="chain" id="PRO_5044192713" description="Gram-positive cocci surface proteins LPxTG domain-containing protein" evidence="3">
    <location>
        <begin position="34"/>
        <end position="246"/>
    </location>
</feature>
<evidence type="ECO:0008006" key="5">
    <source>
        <dbReference type="Google" id="ProtNLM"/>
    </source>
</evidence>
<accession>A0AB39SW42</accession>
<keyword evidence="3" id="KW-0732">Signal</keyword>
<evidence type="ECO:0000256" key="1">
    <source>
        <dbReference type="SAM" id="MobiDB-lite"/>
    </source>
</evidence>
<sequence>MTTPPTRTLLRAALATMALSAVTLGGAAPAAFAAPGDDGDVKVHQSTTADTSPVNEPRVDCPFRLAALNFDGLPSIDYAIYPQPGPPGNNQGNPLRSGTVPLNANGDGAAGPISLPIGMYKVEWTWEGKLGAPKSKVFNVISNCQNGGNGGNGNGGNGNGGNGNGGNGNGGNGNGGNGNGGNGGGHGHGHGKPPHGPVGAGGGGSAQLAAEDSSAFGVGAAVAAGLAGTAGLVLIRRSRRRDNGAA</sequence>
<dbReference type="AlphaFoldDB" id="A0AB39SW42"/>
<dbReference type="InterPro" id="IPR006311">
    <property type="entry name" value="TAT_signal"/>
</dbReference>
<dbReference type="RefSeq" id="WP_369143374.1">
    <property type="nucleotide sequence ID" value="NZ_CP163444.1"/>
</dbReference>